<dbReference type="GO" id="GO:0003824">
    <property type="term" value="F:catalytic activity"/>
    <property type="evidence" value="ECO:0007669"/>
    <property type="project" value="InterPro"/>
</dbReference>
<dbReference type="PRINTS" id="PR00111">
    <property type="entry name" value="ABHYDROLASE"/>
</dbReference>
<feature type="compositionally biased region" description="Low complexity" evidence="1">
    <location>
        <begin position="51"/>
        <end position="60"/>
    </location>
</feature>
<dbReference type="PANTHER" id="PTHR43194:SF5">
    <property type="entry name" value="PIMELOYL-[ACYL-CARRIER PROTEIN] METHYL ESTER ESTERASE"/>
    <property type="match status" value="1"/>
</dbReference>
<dbReference type="InterPro" id="IPR000073">
    <property type="entry name" value="AB_hydrolase_1"/>
</dbReference>
<reference evidence="3 4" key="1">
    <citation type="submission" date="2020-08" db="EMBL/GenBank/DDBJ databases">
        <title>The Agave Microbiome: Exploring the role of microbial communities in plant adaptations to desert environments.</title>
        <authorList>
            <person name="Partida-Martinez L.P."/>
        </authorList>
    </citation>
    <scope>NUCLEOTIDE SEQUENCE [LARGE SCALE GENOMIC DNA]</scope>
    <source>
        <strain evidence="3 4">RAS26</strain>
    </source>
</reference>
<protein>
    <submittedName>
        <fullName evidence="3">Pimeloyl-ACP methyl ester carboxylesterase</fullName>
    </submittedName>
</protein>
<name>A0A7W4UF98_9CELL</name>
<dbReference type="SUPFAM" id="SSF53474">
    <property type="entry name" value="alpha/beta-Hydrolases"/>
    <property type="match status" value="1"/>
</dbReference>
<comment type="caution">
    <text evidence="3">The sequence shown here is derived from an EMBL/GenBank/DDBJ whole genome shotgun (WGS) entry which is preliminary data.</text>
</comment>
<dbReference type="Pfam" id="PF12697">
    <property type="entry name" value="Abhydrolase_6"/>
    <property type="match status" value="1"/>
</dbReference>
<evidence type="ECO:0000256" key="1">
    <source>
        <dbReference type="SAM" id="MobiDB-lite"/>
    </source>
</evidence>
<dbReference type="Gene3D" id="3.40.50.1820">
    <property type="entry name" value="alpha/beta hydrolase"/>
    <property type="match status" value="1"/>
</dbReference>
<feature type="region of interest" description="Disordered" evidence="1">
    <location>
        <begin position="1"/>
        <end position="60"/>
    </location>
</feature>
<dbReference type="InterPro" id="IPR029058">
    <property type="entry name" value="AB_hydrolase_fold"/>
</dbReference>
<dbReference type="PANTHER" id="PTHR43194">
    <property type="entry name" value="HYDROLASE ALPHA/BETA FOLD FAMILY"/>
    <property type="match status" value="1"/>
</dbReference>
<gene>
    <name evidence="3" type="ORF">FHR80_001477</name>
</gene>
<dbReference type="EMBL" id="JACHVX010000002">
    <property type="protein sequence ID" value="MBB2922565.1"/>
    <property type="molecule type" value="Genomic_DNA"/>
</dbReference>
<feature type="domain" description="AB hydrolase-1" evidence="2">
    <location>
        <begin position="65"/>
        <end position="284"/>
    </location>
</feature>
<dbReference type="InterPro" id="IPR000639">
    <property type="entry name" value="Epox_hydrolase-like"/>
</dbReference>
<evidence type="ECO:0000313" key="3">
    <source>
        <dbReference type="EMBL" id="MBB2922565.1"/>
    </source>
</evidence>
<reference evidence="3 4" key="2">
    <citation type="submission" date="2020-08" db="EMBL/GenBank/DDBJ databases">
        <authorList>
            <person name="Partida-Martinez L."/>
            <person name="Huntemann M."/>
            <person name="Clum A."/>
            <person name="Wang J."/>
            <person name="Palaniappan K."/>
            <person name="Ritter S."/>
            <person name="Chen I.-M."/>
            <person name="Stamatis D."/>
            <person name="Reddy T."/>
            <person name="O'Malley R."/>
            <person name="Daum C."/>
            <person name="Shapiro N."/>
            <person name="Ivanova N."/>
            <person name="Kyrpides N."/>
            <person name="Woyke T."/>
        </authorList>
    </citation>
    <scope>NUCLEOTIDE SEQUENCE [LARGE SCALE GENOMIC DNA]</scope>
    <source>
        <strain evidence="3 4">RAS26</strain>
    </source>
</reference>
<sequence>MTTAAPRDARDGTGTRAGGGVGTHLVADAGPATGPGSSGGVGVRPEGAVEPAADGSAPAPGALPVVLLHGLRTSSTMWRSQVRALEAVGRRVVAPDLPGHGTRIDERFTRAGAVETVEAAVDEVGGRALVVGLSLGGYIGMAHAAARPEQVAGLVAAACSTRPARLLVAGWALAARGIVRLPDHGAALNQLLVERVLPRSAAEDAGAGGFALHVVEDVLREVSACTPLEDLARIDAPVWLVNGRFDHFRGEERRFLAACRDGRLVVVPRATHLVSLVAPERFTRAVLEALDELEHAPHAGRVGPGRGAVRAR</sequence>
<evidence type="ECO:0000259" key="2">
    <source>
        <dbReference type="Pfam" id="PF12697"/>
    </source>
</evidence>
<organism evidence="3 4">
    <name type="scientific">Cellulomonas cellasea</name>
    <dbReference type="NCBI Taxonomy" id="43670"/>
    <lineage>
        <taxon>Bacteria</taxon>
        <taxon>Bacillati</taxon>
        <taxon>Actinomycetota</taxon>
        <taxon>Actinomycetes</taxon>
        <taxon>Micrococcales</taxon>
        <taxon>Cellulomonadaceae</taxon>
        <taxon>Cellulomonas</taxon>
    </lineage>
</organism>
<dbReference type="AlphaFoldDB" id="A0A7W4UF98"/>
<accession>A0A7W4UF98</accession>
<evidence type="ECO:0000313" key="4">
    <source>
        <dbReference type="Proteomes" id="UP000518206"/>
    </source>
</evidence>
<dbReference type="Proteomes" id="UP000518206">
    <property type="component" value="Unassembled WGS sequence"/>
</dbReference>
<proteinExistence type="predicted"/>
<dbReference type="InterPro" id="IPR050228">
    <property type="entry name" value="Carboxylesterase_BioH"/>
</dbReference>
<dbReference type="RefSeq" id="WP_183295462.1">
    <property type="nucleotide sequence ID" value="NZ_JACHVX010000002.1"/>
</dbReference>
<dbReference type="PRINTS" id="PR00412">
    <property type="entry name" value="EPOXHYDRLASE"/>
</dbReference>